<comment type="similarity">
    <text evidence="1">Belongs to the PNP/UDP phosphorylase family.</text>
</comment>
<evidence type="ECO:0000256" key="5">
    <source>
        <dbReference type="ARBA" id="ARBA00022679"/>
    </source>
</evidence>
<dbReference type="RefSeq" id="WP_006282377.1">
    <property type="nucleotide sequence ID" value="NZ_BPTR01000001.1"/>
</dbReference>
<dbReference type="AlphaFoldDB" id="A0AA37HVJ0"/>
<dbReference type="GO" id="GO:0004731">
    <property type="term" value="F:purine-nucleoside phosphorylase activity"/>
    <property type="evidence" value="ECO:0007669"/>
    <property type="project" value="InterPro"/>
</dbReference>
<keyword evidence="4" id="KW-0328">Glycosyltransferase</keyword>
<evidence type="ECO:0000313" key="8">
    <source>
        <dbReference type="EMBL" id="GJG27177.1"/>
    </source>
</evidence>
<dbReference type="InterPro" id="IPR004402">
    <property type="entry name" value="DeoD-type"/>
</dbReference>
<gene>
    <name evidence="8" type="primary">deoD</name>
    <name evidence="8" type="ORF">PRRU23_08770</name>
</gene>
<evidence type="ECO:0000256" key="1">
    <source>
        <dbReference type="ARBA" id="ARBA00010456"/>
    </source>
</evidence>
<feature type="domain" description="Nucleoside phosphorylase" evidence="7">
    <location>
        <begin position="17"/>
        <end position="232"/>
    </location>
</feature>
<comment type="catalytic activity">
    <reaction evidence="6">
        <text>uridine + phosphate = alpha-D-ribose 1-phosphate + uracil</text>
        <dbReference type="Rhea" id="RHEA:24388"/>
        <dbReference type="ChEBI" id="CHEBI:16704"/>
        <dbReference type="ChEBI" id="CHEBI:17568"/>
        <dbReference type="ChEBI" id="CHEBI:43474"/>
        <dbReference type="ChEBI" id="CHEBI:57720"/>
        <dbReference type="EC" id="2.4.2.3"/>
    </reaction>
</comment>
<name>A0AA37HVJ0_SEGBR</name>
<keyword evidence="5" id="KW-0808">Transferase</keyword>
<evidence type="ECO:0000256" key="6">
    <source>
        <dbReference type="ARBA" id="ARBA00048447"/>
    </source>
</evidence>
<evidence type="ECO:0000256" key="4">
    <source>
        <dbReference type="ARBA" id="ARBA00022676"/>
    </source>
</evidence>
<proteinExistence type="inferred from homology"/>
<protein>
    <recommendedName>
        <fullName evidence="3">Uridine phosphorylase</fullName>
        <ecNumber evidence="2">2.4.2.3</ecNumber>
    </recommendedName>
</protein>
<dbReference type="GO" id="GO:0004850">
    <property type="term" value="F:uridine phosphorylase activity"/>
    <property type="evidence" value="ECO:0007669"/>
    <property type="project" value="UniProtKB-EC"/>
</dbReference>
<dbReference type="PROSITE" id="PS01232">
    <property type="entry name" value="PNP_UDP_1"/>
    <property type="match status" value="1"/>
</dbReference>
<dbReference type="HAMAP" id="MF_01627">
    <property type="entry name" value="Pur_nucleosid_phosp"/>
    <property type="match status" value="1"/>
</dbReference>
<dbReference type="GO" id="GO:0005829">
    <property type="term" value="C:cytosol"/>
    <property type="evidence" value="ECO:0007669"/>
    <property type="project" value="TreeGrafter"/>
</dbReference>
<sequence>MATPHNTASIGEIAETVIMSGDPLRAKFMAEKFLENATLFNTTRNMFGYTGTYKGKKVSIMGHGMGMPSIGIYTHELYHFYGVKQIIRVGTAGCIQPGINIGDIVIAQAACTDSNYINNFLDIPGTFAPIGNFDLLTAAAKSSKDMNIPYHVGNILSSDIFYDSKENWKKWQKLGILAIEMECAALYTNAIEAKRKALTILTISDNIITKEETSSEERQKAFTNMMKVAFSII</sequence>
<reference evidence="8" key="1">
    <citation type="submission" date="2021-08" db="EMBL/GenBank/DDBJ databases">
        <title>Prevotella lacticifex sp. nov., isolated from rumen of cow.</title>
        <authorList>
            <person name="Shinkai T."/>
            <person name="Ikeyama N."/>
            <person name="Kumagai M."/>
            <person name="Ohmori H."/>
            <person name="Sakamoto M."/>
            <person name="Ohkuma M."/>
            <person name="Mitsumori M."/>
        </authorList>
    </citation>
    <scope>NUCLEOTIDE SEQUENCE</scope>
    <source>
        <strain evidence="8">DSM 11371</strain>
    </source>
</reference>
<dbReference type="EMBL" id="BPTR01000001">
    <property type="protein sequence ID" value="GJG27177.1"/>
    <property type="molecule type" value="Genomic_DNA"/>
</dbReference>
<evidence type="ECO:0000313" key="9">
    <source>
        <dbReference type="Proteomes" id="UP000887043"/>
    </source>
</evidence>
<dbReference type="NCBIfam" id="NF004489">
    <property type="entry name" value="PRK05819.1"/>
    <property type="match status" value="1"/>
</dbReference>
<accession>A0AA37HVJ0</accession>
<evidence type="ECO:0000256" key="2">
    <source>
        <dbReference type="ARBA" id="ARBA00011888"/>
    </source>
</evidence>
<evidence type="ECO:0000259" key="7">
    <source>
        <dbReference type="Pfam" id="PF01048"/>
    </source>
</evidence>
<dbReference type="Pfam" id="PF01048">
    <property type="entry name" value="PNP_UDP_1"/>
    <property type="match status" value="1"/>
</dbReference>
<dbReference type="InterPro" id="IPR000845">
    <property type="entry name" value="Nucleoside_phosphorylase_d"/>
</dbReference>
<dbReference type="CDD" id="cd09006">
    <property type="entry name" value="PNP_EcPNPI-like"/>
    <property type="match status" value="1"/>
</dbReference>
<dbReference type="GO" id="GO:0006218">
    <property type="term" value="P:uridine catabolic process"/>
    <property type="evidence" value="ECO:0007669"/>
    <property type="project" value="TreeGrafter"/>
</dbReference>
<dbReference type="SUPFAM" id="SSF53167">
    <property type="entry name" value="Purine and uridine phosphorylases"/>
    <property type="match status" value="1"/>
</dbReference>
<evidence type="ECO:0000256" key="3">
    <source>
        <dbReference type="ARBA" id="ARBA00021980"/>
    </source>
</evidence>
<dbReference type="InterPro" id="IPR035994">
    <property type="entry name" value="Nucleoside_phosphorylase_sf"/>
</dbReference>
<dbReference type="EC" id="2.4.2.3" evidence="2"/>
<dbReference type="NCBIfam" id="TIGR00107">
    <property type="entry name" value="deoD"/>
    <property type="match status" value="1"/>
</dbReference>
<dbReference type="PANTHER" id="PTHR43691">
    <property type="entry name" value="URIDINE PHOSPHORYLASE"/>
    <property type="match status" value="1"/>
</dbReference>
<dbReference type="PANTHER" id="PTHR43691:SF11">
    <property type="entry name" value="FI09636P-RELATED"/>
    <property type="match status" value="1"/>
</dbReference>
<dbReference type="InterPro" id="IPR018016">
    <property type="entry name" value="Nucleoside_phosphorylase_CS"/>
</dbReference>
<dbReference type="Proteomes" id="UP000887043">
    <property type="component" value="Unassembled WGS sequence"/>
</dbReference>
<organism evidence="8 9">
    <name type="scientific">Segatella bryantii</name>
    <name type="common">Prevotella bryantii</name>
    <dbReference type="NCBI Taxonomy" id="77095"/>
    <lineage>
        <taxon>Bacteria</taxon>
        <taxon>Pseudomonadati</taxon>
        <taxon>Bacteroidota</taxon>
        <taxon>Bacteroidia</taxon>
        <taxon>Bacteroidales</taxon>
        <taxon>Prevotellaceae</taxon>
        <taxon>Segatella</taxon>
    </lineage>
</organism>
<comment type="caution">
    <text evidence="8">The sequence shown here is derived from an EMBL/GenBank/DDBJ whole genome shotgun (WGS) entry which is preliminary data.</text>
</comment>
<dbReference type="Gene3D" id="3.40.50.1580">
    <property type="entry name" value="Nucleoside phosphorylase domain"/>
    <property type="match status" value="1"/>
</dbReference>